<proteinExistence type="predicted"/>
<dbReference type="AlphaFoldDB" id="A0AAD1XJE8"/>
<name>A0AAD1XJE8_EUPCR</name>
<protein>
    <submittedName>
        <fullName evidence="2">Uncharacterized protein</fullName>
    </submittedName>
</protein>
<dbReference type="EMBL" id="CAMPGE010015211">
    <property type="protein sequence ID" value="CAI2373846.1"/>
    <property type="molecule type" value="Genomic_DNA"/>
</dbReference>
<organism evidence="2 3">
    <name type="scientific">Euplotes crassus</name>
    <dbReference type="NCBI Taxonomy" id="5936"/>
    <lineage>
        <taxon>Eukaryota</taxon>
        <taxon>Sar</taxon>
        <taxon>Alveolata</taxon>
        <taxon>Ciliophora</taxon>
        <taxon>Intramacronucleata</taxon>
        <taxon>Spirotrichea</taxon>
        <taxon>Hypotrichia</taxon>
        <taxon>Euplotida</taxon>
        <taxon>Euplotidae</taxon>
        <taxon>Moneuplotes</taxon>
    </lineage>
</organism>
<reference evidence="2" key="1">
    <citation type="submission" date="2023-07" db="EMBL/GenBank/DDBJ databases">
        <authorList>
            <consortium name="AG Swart"/>
            <person name="Singh M."/>
            <person name="Singh A."/>
            <person name="Seah K."/>
            <person name="Emmerich C."/>
        </authorList>
    </citation>
    <scope>NUCLEOTIDE SEQUENCE</scope>
    <source>
        <strain evidence="2">DP1</strain>
    </source>
</reference>
<sequence length="213" mass="25077">MFKKCLQNIDMMYENPKIKQMAFMRPELVKPAKPGQRGSFRIQYKKEHLRKVKSIYKIVPEKGVSNEEVEQIFNNFMSNQEYYISRLRRDKSLLTILATSLFGVLFHNRADRTISGEFCMQANLRSMRRFGFLIIFTLIMILVSFRPGSTLNGRLEICDYIPSKEMNMNAENPGYKSSLGDGMSELERRMYKRNEAVRHKLHQTEVKSEIKEQ</sequence>
<evidence type="ECO:0000313" key="3">
    <source>
        <dbReference type="Proteomes" id="UP001295684"/>
    </source>
</evidence>
<keyword evidence="3" id="KW-1185">Reference proteome</keyword>
<dbReference type="Proteomes" id="UP001295684">
    <property type="component" value="Unassembled WGS sequence"/>
</dbReference>
<accession>A0AAD1XJE8</accession>
<evidence type="ECO:0000313" key="2">
    <source>
        <dbReference type="EMBL" id="CAI2373846.1"/>
    </source>
</evidence>
<comment type="caution">
    <text evidence="2">The sequence shown here is derived from an EMBL/GenBank/DDBJ whole genome shotgun (WGS) entry which is preliminary data.</text>
</comment>
<gene>
    <name evidence="2" type="ORF">ECRASSUSDP1_LOCUS15195</name>
</gene>
<feature type="transmembrane region" description="Helical" evidence="1">
    <location>
        <begin position="130"/>
        <end position="145"/>
    </location>
</feature>
<evidence type="ECO:0000256" key="1">
    <source>
        <dbReference type="SAM" id="Phobius"/>
    </source>
</evidence>
<keyword evidence="1" id="KW-0812">Transmembrane</keyword>
<keyword evidence="1" id="KW-0472">Membrane</keyword>
<keyword evidence="1" id="KW-1133">Transmembrane helix</keyword>